<dbReference type="GO" id="GO:0050380">
    <property type="term" value="F:undecaprenyl-diphosphatase activity"/>
    <property type="evidence" value="ECO:0007669"/>
    <property type="project" value="UniProtKB-EC"/>
</dbReference>
<evidence type="ECO:0000313" key="7">
    <source>
        <dbReference type="Proteomes" id="UP000320146"/>
    </source>
</evidence>
<sequence>MTINNYSLLSLIFFALALLVKSVPAIDIWFLKALNSLMFSKVFFSYFTELGNGLICLAIIIPALSFLSFNTELNNVKVQTLVIVGLLVGLVVKVLKELASFSLRPGFYKYEDVNYLEPIFSYNSFPSGHAATILGISLVWISQATKNKSTKHSVAIASVLLSLAIFVSLSRVIIGAHWLSDILGSIAVAFLILNIIELKAMKEILFTNNLSKYISYFLIGISWLYIISQGTVY</sequence>
<dbReference type="Pfam" id="PF01569">
    <property type="entry name" value="PAP2"/>
    <property type="match status" value="1"/>
</dbReference>
<evidence type="ECO:0000256" key="4">
    <source>
        <dbReference type="SAM" id="Phobius"/>
    </source>
</evidence>
<dbReference type="PANTHER" id="PTHR14969">
    <property type="entry name" value="SPHINGOSINE-1-PHOSPHATE PHOSPHOHYDROLASE"/>
    <property type="match status" value="1"/>
</dbReference>
<feature type="transmembrane region" description="Helical" evidence="4">
    <location>
        <begin position="49"/>
        <end position="69"/>
    </location>
</feature>
<dbReference type="Gene3D" id="1.20.144.10">
    <property type="entry name" value="Phosphatidic acid phosphatase type 2/haloperoxidase"/>
    <property type="match status" value="1"/>
</dbReference>
<dbReference type="EC" id="3.6.1.27" evidence="1"/>
<keyword evidence="4" id="KW-0812">Transmembrane</keyword>
<feature type="transmembrane region" description="Helical" evidence="4">
    <location>
        <begin position="213"/>
        <end position="232"/>
    </location>
</feature>
<feature type="transmembrane region" description="Helical" evidence="4">
    <location>
        <begin position="119"/>
        <end position="141"/>
    </location>
</feature>
<comment type="catalytic activity">
    <reaction evidence="3">
        <text>di-trans,octa-cis-undecaprenyl diphosphate + H2O = di-trans,octa-cis-undecaprenyl phosphate + phosphate + H(+)</text>
        <dbReference type="Rhea" id="RHEA:28094"/>
        <dbReference type="ChEBI" id="CHEBI:15377"/>
        <dbReference type="ChEBI" id="CHEBI:15378"/>
        <dbReference type="ChEBI" id="CHEBI:43474"/>
        <dbReference type="ChEBI" id="CHEBI:58405"/>
        <dbReference type="ChEBI" id="CHEBI:60392"/>
        <dbReference type="EC" id="3.6.1.27"/>
    </reaction>
</comment>
<dbReference type="PANTHER" id="PTHR14969:SF13">
    <property type="entry name" value="AT30094P"/>
    <property type="match status" value="1"/>
</dbReference>
<dbReference type="Proteomes" id="UP000320146">
    <property type="component" value="Unassembled WGS sequence"/>
</dbReference>
<protein>
    <recommendedName>
        <fullName evidence="1">undecaprenyl-diphosphate phosphatase</fullName>
        <ecNumber evidence="1">3.6.1.27</ecNumber>
    </recommendedName>
    <alternativeName>
        <fullName evidence="2">Undecaprenyl pyrophosphate phosphatase</fullName>
    </alternativeName>
</protein>
<evidence type="ECO:0000259" key="5">
    <source>
        <dbReference type="SMART" id="SM00014"/>
    </source>
</evidence>
<reference evidence="6 7" key="1">
    <citation type="submission" date="2019-02" db="EMBL/GenBank/DDBJ databases">
        <title>Prokaryotic population dynamics and viral predation in marine succession experiment using metagenomics: the confinement effect.</title>
        <authorList>
            <person name="Haro-Moreno J.M."/>
            <person name="Rodriguez-Valera F."/>
            <person name="Lopez-Perez M."/>
        </authorList>
    </citation>
    <scope>NUCLEOTIDE SEQUENCE [LARGE SCALE GENOMIC DNA]</scope>
    <source>
        <strain evidence="6">MED-G166</strain>
    </source>
</reference>
<accession>A0A520MRK3</accession>
<evidence type="ECO:0000256" key="2">
    <source>
        <dbReference type="ARBA" id="ARBA00032707"/>
    </source>
</evidence>
<evidence type="ECO:0000256" key="1">
    <source>
        <dbReference type="ARBA" id="ARBA00012374"/>
    </source>
</evidence>
<evidence type="ECO:0000256" key="3">
    <source>
        <dbReference type="ARBA" id="ARBA00047594"/>
    </source>
</evidence>
<feature type="transmembrane region" description="Helical" evidence="4">
    <location>
        <begin position="182"/>
        <end position="201"/>
    </location>
</feature>
<feature type="domain" description="Phosphatidic acid phosphatase type 2/haloperoxidase" evidence="5">
    <location>
        <begin position="81"/>
        <end position="197"/>
    </location>
</feature>
<feature type="transmembrane region" description="Helical" evidence="4">
    <location>
        <begin position="81"/>
        <end position="99"/>
    </location>
</feature>
<name>A0A520MRK3_9GAMM</name>
<keyword evidence="4" id="KW-1133">Transmembrane helix</keyword>
<comment type="caution">
    <text evidence="6">The sequence shown here is derived from an EMBL/GenBank/DDBJ whole genome shotgun (WGS) entry which is preliminary data.</text>
</comment>
<dbReference type="InterPro" id="IPR036938">
    <property type="entry name" value="PAP2/HPO_sf"/>
</dbReference>
<organism evidence="6 7">
    <name type="scientific">SAR86 cluster bacterium</name>
    <dbReference type="NCBI Taxonomy" id="2030880"/>
    <lineage>
        <taxon>Bacteria</taxon>
        <taxon>Pseudomonadati</taxon>
        <taxon>Pseudomonadota</taxon>
        <taxon>Gammaproteobacteria</taxon>
        <taxon>SAR86 cluster</taxon>
    </lineage>
</organism>
<feature type="transmembrane region" description="Helical" evidence="4">
    <location>
        <begin position="153"/>
        <end position="176"/>
    </location>
</feature>
<dbReference type="EMBL" id="SHBL01000022">
    <property type="protein sequence ID" value="RZO23852.1"/>
    <property type="molecule type" value="Genomic_DNA"/>
</dbReference>
<keyword evidence="4" id="KW-0472">Membrane</keyword>
<gene>
    <name evidence="6" type="ORF">EVA99_02985</name>
</gene>
<proteinExistence type="predicted"/>
<dbReference type="InterPro" id="IPR000326">
    <property type="entry name" value="PAP2/HPO"/>
</dbReference>
<dbReference type="AlphaFoldDB" id="A0A520MRK3"/>
<dbReference type="SMART" id="SM00014">
    <property type="entry name" value="acidPPc"/>
    <property type="match status" value="1"/>
</dbReference>
<dbReference type="SUPFAM" id="SSF48317">
    <property type="entry name" value="Acid phosphatase/Vanadium-dependent haloperoxidase"/>
    <property type="match status" value="1"/>
</dbReference>
<evidence type="ECO:0000313" key="6">
    <source>
        <dbReference type="EMBL" id="RZO23852.1"/>
    </source>
</evidence>